<dbReference type="Gene3D" id="3.40.50.300">
    <property type="entry name" value="P-loop containing nucleotide triphosphate hydrolases"/>
    <property type="match status" value="2"/>
</dbReference>
<dbReference type="PANTHER" id="PTHR47396:SF1">
    <property type="entry name" value="ATP-DEPENDENT HELICASE IRC3-RELATED"/>
    <property type="match status" value="1"/>
</dbReference>
<dbReference type="Proteomes" id="UP001154420">
    <property type="component" value="Unassembled WGS sequence"/>
</dbReference>
<dbReference type="GO" id="GO:0003677">
    <property type="term" value="F:DNA binding"/>
    <property type="evidence" value="ECO:0007669"/>
    <property type="project" value="InterPro"/>
</dbReference>
<dbReference type="RefSeq" id="WP_160562197.1">
    <property type="nucleotide sequence ID" value="NZ_QZDT01000077.1"/>
</dbReference>
<keyword evidence="3" id="KW-1185">Reference proteome</keyword>
<dbReference type="InterPro" id="IPR050742">
    <property type="entry name" value="Helicase_Restrict-Modif_Enz"/>
</dbReference>
<evidence type="ECO:0000313" key="2">
    <source>
        <dbReference type="EMBL" id="NBJ95282.1"/>
    </source>
</evidence>
<protein>
    <recommendedName>
        <fullName evidence="1">Helicase/UvrB N-terminal domain-containing protein</fullName>
    </recommendedName>
</protein>
<dbReference type="InterPro" id="IPR027417">
    <property type="entry name" value="P-loop_NTPase"/>
</dbReference>
<reference evidence="2" key="1">
    <citation type="submission" date="2018-09" db="EMBL/GenBank/DDBJ databases">
        <title>Murine metabolic-syndrome-specific gut microbial biobank.</title>
        <authorList>
            <person name="Liu C."/>
        </authorList>
    </citation>
    <scope>NUCLEOTIDE SEQUENCE</scope>
    <source>
        <strain evidence="2">D42-62</strain>
    </source>
</reference>
<dbReference type="GO" id="GO:0016787">
    <property type="term" value="F:hydrolase activity"/>
    <property type="evidence" value="ECO:0007669"/>
    <property type="project" value="InterPro"/>
</dbReference>
<dbReference type="EMBL" id="QZDT01000077">
    <property type="protein sequence ID" value="NBJ95282.1"/>
    <property type="molecule type" value="Genomic_DNA"/>
</dbReference>
<feature type="domain" description="Helicase/UvrB N-terminal" evidence="1">
    <location>
        <begin position="41"/>
        <end position="250"/>
    </location>
</feature>
<dbReference type="GO" id="GO:0005524">
    <property type="term" value="F:ATP binding"/>
    <property type="evidence" value="ECO:0007669"/>
    <property type="project" value="InterPro"/>
</dbReference>
<dbReference type="Pfam" id="PF04851">
    <property type="entry name" value="ResIII"/>
    <property type="match status" value="1"/>
</dbReference>
<sequence>MEGILKIEESNIVLKVKTNYDPSKLNLNEWDKYLDCLCGSREYQKEAIKVAIIYMASGEYESINQLAQENYATNTVLQQKYSKEINLIHAIQLPNKLSGVIDLATGSGKSFVLYGIAQILLAIGLVKRVLLLCPSVTIERELRNKFILLASRVDLKEYIPLWCVIKNPRIIDANVTIKSGDICIENIHAVYENTGSSINDSFKNGGSDTLVLNDEIHHAYNVSSDKDIKKWKQFLLGKNNFKYIIGTTGTAYIENEYFTDVLYRYSLRKAIDDGVVKMVEYVAKDEGLDQNAKFQKIYDNHEEFCRMYSAMKPITLIVGKDIKSVSNLCEDFIEFLMRKENINKEVAEGKAIVVTSASKHKKNLALLSRVDEKESKVQWIFSVSMLTEGWDVKNVFQIVPWEDRAFNCTSSWKGIKNTRGIEWSA</sequence>
<evidence type="ECO:0000313" key="3">
    <source>
        <dbReference type="Proteomes" id="UP001154420"/>
    </source>
</evidence>
<dbReference type="AlphaFoldDB" id="A0A9X5BKG4"/>
<organism evidence="2 3">
    <name type="scientific">Parablautia muri</name>
    <dbReference type="NCBI Taxonomy" id="2320879"/>
    <lineage>
        <taxon>Bacteria</taxon>
        <taxon>Bacillati</taxon>
        <taxon>Bacillota</taxon>
        <taxon>Clostridia</taxon>
        <taxon>Lachnospirales</taxon>
        <taxon>Lachnospiraceae</taxon>
        <taxon>Parablautia</taxon>
    </lineage>
</organism>
<name>A0A9X5BKG4_9FIRM</name>
<dbReference type="InterPro" id="IPR006935">
    <property type="entry name" value="Helicase/UvrB_N"/>
</dbReference>
<comment type="caution">
    <text evidence="2">The sequence shown here is derived from an EMBL/GenBank/DDBJ whole genome shotgun (WGS) entry which is preliminary data.</text>
</comment>
<evidence type="ECO:0000259" key="1">
    <source>
        <dbReference type="Pfam" id="PF04851"/>
    </source>
</evidence>
<accession>A0A9X5BKG4</accession>
<gene>
    <name evidence="2" type="ORF">D5281_22780</name>
</gene>
<dbReference type="GO" id="GO:0005829">
    <property type="term" value="C:cytosol"/>
    <property type="evidence" value="ECO:0007669"/>
    <property type="project" value="TreeGrafter"/>
</dbReference>
<proteinExistence type="predicted"/>
<dbReference type="SUPFAM" id="SSF52540">
    <property type="entry name" value="P-loop containing nucleoside triphosphate hydrolases"/>
    <property type="match status" value="2"/>
</dbReference>
<dbReference type="PANTHER" id="PTHR47396">
    <property type="entry name" value="TYPE I RESTRICTION ENZYME ECOKI R PROTEIN"/>
    <property type="match status" value="1"/>
</dbReference>
<dbReference type="OrthoDB" id="9804145at2"/>